<dbReference type="SUPFAM" id="SSF52799">
    <property type="entry name" value="(Phosphotyrosine protein) phosphatases II"/>
    <property type="match status" value="1"/>
</dbReference>
<feature type="domain" description="Tyrosine-protein phosphatase" evidence="1">
    <location>
        <begin position="1"/>
        <end position="175"/>
    </location>
</feature>
<evidence type="ECO:0000259" key="2">
    <source>
        <dbReference type="PROSITE" id="PS50056"/>
    </source>
</evidence>
<dbReference type="InterPro" id="IPR016130">
    <property type="entry name" value="Tyr_Pase_AS"/>
</dbReference>
<evidence type="ECO:0000259" key="1">
    <source>
        <dbReference type="PROSITE" id="PS50055"/>
    </source>
</evidence>
<gene>
    <name evidence="3" type="ORF">QYT958_LOCUS38397</name>
</gene>
<dbReference type="PANTHER" id="PTHR19134:SF449">
    <property type="entry name" value="TYROSINE-PROTEIN PHOSPHATASE 1"/>
    <property type="match status" value="1"/>
</dbReference>
<dbReference type="PROSITE" id="PS50056">
    <property type="entry name" value="TYR_PHOSPHATASE_2"/>
    <property type="match status" value="1"/>
</dbReference>
<feature type="non-terminal residue" evidence="3">
    <location>
        <position position="175"/>
    </location>
</feature>
<dbReference type="InterPro" id="IPR050348">
    <property type="entry name" value="Protein-Tyr_Phosphatase"/>
</dbReference>
<dbReference type="PROSITE" id="PS50055">
    <property type="entry name" value="TYR_PHOSPHATASE_PTP"/>
    <property type="match status" value="1"/>
</dbReference>
<feature type="domain" description="Tyrosine specific protein phosphatases" evidence="2">
    <location>
        <begin position="117"/>
        <end position="175"/>
    </location>
</feature>
<evidence type="ECO:0000313" key="3">
    <source>
        <dbReference type="EMBL" id="CAF5003663.1"/>
    </source>
</evidence>
<dbReference type="AlphaFoldDB" id="A0A822A8V4"/>
<dbReference type="Gene3D" id="3.90.190.10">
    <property type="entry name" value="Protein tyrosine phosphatase superfamily"/>
    <property type="match status" value="1"/>
</dbReference>
<sequence>KQYIACQSPLKTTCEDFWDMVIQYGITKIVMLNHFEQFNHQNDSAHAQCHRYVPMNQNGTLNFKRIEVQVKKIKYYLNNQLEVRLLLVKEANKHFHVHHFYFNNWPRFGTIDSQILIDLIETVNQYGELAINSSSPLLVHCSSGTGRTGTYIAVDIIIHLLDQSNEQLATMNLDV</sequence>
<dbReference type="InterPro" id="IPR003595">
    <property type="entry name" value="Tyr_Pase_cat"/>
</dbReference>
<dbReference type="EMBL" id="CAJOBR010033558">
    <property type="protein sequence ID" value="CAF5003663.1"/>
    <property type="molecule type" value="Genomic_DNA"/>
</dbReference>
<evidence type="ECO:0000313" key="4">
    <source>
        <dbReference type="Proteomes" id="UP000663848"/>
    </source>
</evidence>
<dbReference type="Pfam" id="PF00102">
    <property type="entry name" value="Y_phosphatase"/>
    <property type="match status" value="1"/>
</dbReference>
<comment type="caution">
    <text evidence="3">The sequence shown here is derived from an EMBL/GenBank/DDBJ whole genome shotgun (WGS) entry which is preliminary data.</text>
</comment>
<dbReference type="InterPro" id="IPR029021">
    <property type="entry name" value="Prot-tyrosine_phosphatase-like"/>
</dbReference>
<accession>A0A822A8V4</accession>
<reference evidence="3" key="1">
    <citation type="submission" date="2021-02" db="EMBL/GenBank/DDBJ databases">
        <authorList>
            <person name="Nowell W R."/>
        </authorList>
    </citation>
    <scope>NUCLEOTIDE SEQUENCE</scope>
</reference>
<feature type="non-terminal residue" evidence="3">
    <location>
        <position position="1"/>
    </location>
</feature>
<dbReference type="Proteomes" id="UP000663848">
    <property type="component" value="Unassembled WGS sequence"/>
</dbReference>
<organism evidence="3 4">
    <name type="scientific">Rotaria socialis</name>
    <dbReference type="NCBI Taxonomy" id="392032"/>
    <lineage>
        <taxon>Eukaryota</taxon>
        <taxon>Metazoa</taxon>
        <taxon>Spiralia</taxon>
        <taxon>Gnathifera</taxon>
        <taxon>Rotifera</taxon>
        <taxon>Eurotatoria</taxon>
        <taxon>Bdelloidea</taxon>
        <taxon>Philodinida</taxon>
        <taxon>Philodinidae</taxon>
        <taxon>Rotaria</taxon>
    </lineage>
</organism>
<dbReference type="PANTHER" id="PTHR19134">
    <property type="entry name" value="RECEPTOR-TYPE TYROSINE-PROTEIN PHOSPHATASE"/>
    <property type="match status" value="1"/>
</dbReference>
<protein>
    <submittedName>
        <fullName evidence="3">Uncharacterized protein</fullName>
    </submittedName>
</protein>
<dbReference type="GO" id="GO:0004725">
    <property type="term" value="F:protein tyrosine phosphatase activity"/>
    <property type="evidence" value="ECO:0007669"/>
    <property type="project" value="InterPro"/>
</dbReference>
<proteinExistence type="predicted"/>
<dbReference type="InterPro" id="IPR000387">
    <property type="entry name" value="Tyr_Pase_dom"/>
</dbReference>
<dbReference type="SMART" id="SM00404">
    <property type="entry name" value="PTPc_motif"/>
    <property type="match status" value="1"/>
</dbReference>
<dbReference type="PROSITE" id="PS00383">
    <property type="entry name" value="TYR_PHOSPHATASE_1"/>
    <property type="match status" value="1"/>
</dbReference>
<name>A0A822A8V4_9BILA</name>
<dbReference type="CDD" id="cd00047">
    <property type="entry name" value="PTPc"/>
    <property type="match status" value="1"/>
</dbReference>
<dbReference type="SMART" id="SM00194">
    <property type="entry name" value="PTPc"/>
    <property type="match status" value="1"/>
</dbReference>
<dbReference type="PRINTS" id="PR00700">
    <property type="entry name" value="PRTYPHPHTASE"/>
</dbReference>
<dbReference type="InterPro" id="IPR000242">
    <property type="entry name" value="PTP_cat"/>
</dbReference>